<dbReference type="AlphaFoldDB" id="A0A7W7AIZ3"/>
<dbReference type="InterPro" id="IPR036390">
    <property type="entry name" value="WH_DNA-bd_sf"/>
</dbReference>
<organism evidence="2 3">
    <name type="scientific">Sphingomonas abaci</name>
    <dbReference type="NCBI Taxonomy" id="237611"/>
    <lineage>
        <taxon>Bacteria</taxon>
        <taxon>Pseudomonadati</taxon>
        <taxon>Pseudomonadota</taxon>
        <taxon>Alphaproteobacteria</taxon>
        <taxon>Sphingomonadales</taxon>
        <taxon>Sphingomonadaceae</taxon>
        <taxon>Sphingomonas</taxon>
    </lineage>
</organism>
<comment type="caution">
    <text evidence="2">The sequence shown here is derived from an EMBL/GenBank/DDBJ whole genome shotgun (WGS) entry which is preliminary data.</text>
</comment>
<keyword evidence="3" id="KW-1185">Reference proteome</keyword>
<reference evidence="2 3" key="1">
    <citation type="submission" date="2020-08" db="EMBL/GenBank/DDBJ databases">
        <title>Genomic Encyclopedia of Type Strains, Phase IV (KMG-IV): sequencing the most valuable type-strain genomes for metagenomic binning, comparative biology and taxonomic classification.</title>
        <authorList>
            <person name="Goeker M."/>
        </authorList>
    </citation>
    <scope>NUCLEOTIDE SEQUENCE [LARGE SCALE GENOMIC DNA]</scope>
    <source>
        <strain evidence="2 3">DSM 15867</strain>
    </source>
</reference>
<evidence type="ECO:0000313" key="2">
    <source>
        <dbReference type="EMBL" id="MBB4617903.1"/>
    </source>
</evidence>
<dbReference type="GO" id="GO:0003677">
    <property type="term" value="F:DNA binding"/>
    <property type="evidence" value="ECO:0007669"/>
    <property type="project" value="UniProtKB-KW"/>
</dbReference>
<sequence length="292" mass="32494">MSHTFAAAPSKSAVNSLIVSVGAQLSGKTRGPDQGEGRRVPRRHSYEETDPRAKPWSKVGDGSVPQGLVHCEVLISTADSLRRQLRKEFPLTEIRCRRAERANAAAELDELLARSPAEVPVGRPAQLRMAIAKHDEWLSNADNRLHRIDVDVLRALLGFLDFATGRLFPSIEKIAERAGVHYNSAVAAIRRLRHHGLIERVRRTTRTGNDKQAGPQLEQTSNAYFFDHRRRMAARTWQTYWKRLILALRRLGARRPAAPVLSIVGAPPAPPTPLQAALASYGSKLAERDHTE</sequence>
<dbReference type="InterPro" id="IPR036388">
    <property type="entry name" value="WH-like_DNA-bd_sf"/>
</dbReference>
<proteinExistence type="predicted"/>
<feature type="region of interest" description="Disordered" evidence="1">
    <location>
        <begin position="23"/>
        <end position="61"/>
    </location>
</feature>
<evidence type="ECO:0000256" key="1">
    <source>
        <dbReference type="SAM" id="MobiDB-lite"/>
    </source>
</evidence>
<gene>
    <name evidence="2" type="ORF">GGQ96_002039</name>
</gene>
<keyword evidence="2" id="KW-0238">DNA-binding</keyword>
<dbReference type="Pfam" id="PF13730">
    <property type="entry name" value="HTH_36"/>
    <property type="match status" value="1"/>
</dbReference>
<name>A0A7W7AIZ3_9SPHN</name>
<dbReference type="Proteomes" id="UP000574769">
    <property type="component" value="Unassembled WGS sequence"/>
</dbReference>
<protein>
    <submittedName>
        <fullName evidence="2">DNA-binding transcriptional regulator YhcF (GntR family)</fullName>
    </submittedName>
</protein>
<dbReference type="SUPFAM" id="SSF46785">
    <property type="entry name" value="Winged helix' DNA-binding domain"/>
    <property type="match status" value="1"/>
</dbReference>
<dbReference type="Gene3D" id="1.10.10.10">
    <property type="entry name" value="Winged helix-like DNA-binding domain superfamily/Winged helix DNA-binding domain"/>
    <property type="match status" value="1"/>
</dbReference>
<dbReference type="RefSeq" id="WP_184114271.1">
    <property type="nucleotide sequence ID" value="NZ_JACHNY010000004.1"/>
</dbReference>
<evidence type="ECO:0000313" key="3">
    <source>
        <dbReference type="Proteomes" id="UP000574769"/>
    </source>
</evidence>
<feature type="compositionally biased region" description="Basic and acidic residues" evidence="1">
    <location>
        <begin position="30"/>
        <end position="53"/>
    </location>
</feature>
<dbReference type="EMBL" id="JACHNY010000004">
    <property type="protein sequence ID" value="MBB4617903.1"/>
    <property type="molecule type" value="Genomic_DNA"/>
</dbReference>
<accession>A0A7W7AIZ3</accession>